<dbReference type="CDD" id="cd03295">
    <property type="entry name" value="ABC_OpuCA_Osmoprotection"/>
    <property type="match status" value="1"/>
</dbReference>
<dbReference type="AlphaFoldDB" id="Q3M8W4"/>
<dbReference type="SMART" id="SM00382">
    <property type="entry name" value="AAA"/>
    <property type="match status" value="1"/>
</dbReference>
<evidence type="ECO:0000259" key="6">
    <source>
        <dbReference type="PROSITE" id="PS50893"/>
    </source>
</evidence>
<dbReference type="EMBL" id="CP000117">
    <property type="protein sequence ID" value="ABA22572.1"/>
    <property type="molecule type" value="Genomic_DNA"/>
</dbReference>
<evidence type="ECO:0000313" key="7">
    <source>
        <dbReference type="EMBL" id="ABA22572.1"/>
    </source>
</evidence>
<sequence>MNIMPQTKSATIEFRDVTFSRNHRLLVSHLNFAIYEGEALVLLGRSGSGKTTTMKLINRLFTPTQGEVLFQGIPTNQWDEIKLRRKIGYVIQETGLFPHFTVERNVGLVPTLEGWLPKQIKTRVYELLHLVGLDPAQFAQRYPHELSGGQRQRVGVARALAADPPVMLMDEPFGALDPITRLELQREFQRLQQELGKTVVFVTHDIQEAFVLASRIGLMYGGELVFLGTKDEFIASQHPESLAFLQCLYSLQTS</sequence>
<evidence type="ECO:0000256" key="2">
    <source>
        <dbReference type="ARBA" id="ARBA00022448"/>
    </source>
</evidence>
<keyword evidence="3" id="KW-0547">Nucleotide-binding</keyword>
<dbReference type="InterPro" id="IPR017871">
    <property type="entry name" value="ABC_transporter-like_CS"/>
</dbReference>
<dbReference type="PROSITE" id="PS00211">
    <property type="entry name" value="ABC_TRANSPORTER_1"/>
    <property type="match status" value="1"/>
</dbReference>
<evidence type="ECO:0000256" key="4">
    <source>
        <dbReference type="ARBA" id="ARBA00022840"/>
    </source>
</evidence>
<dbReference type="SUPFAM" id="SSF52540">
    <property type="entry name" value="P-loop containing nucleoside triphosphate hydrolases"/>
    <property type="match status" value="1"/>
</dbReference>
<evidence type="ECO:0000256" key="1">
    <source>
        <dbReference type="ARBA" id="ARBA00005417"/>
    </source>
</evidence>
<name>Q3M8W4_TRIV2</name>
<dbReference type="eggNOG" id="COG1125">
    <property type="taxonomic scope" value="Bacteria"/>
</dbReference>
<dbReference type="Proteomes" id="UP000002533">
    <property type="component" value="Chromosome"/>
</dbReference>
<dbReference type="InterPro" id="IPR027417">
    <property type="entry name" value="P-loop_NTPase"/>
</dbReference>
<dbReference type="PANTHER" id="PTHR43117:SF4">
    <property type="entry name" value="OSMOPROTECTANT IMPORT ATP-BINDING PROTEIN OSMV"/>
    <property type="match status" value="1"/>
</dbReference>
<dbReference type="InterPro" id="IPR003439">
    <property type="entry name" value="ABC_transporter-like_ATP-bd"/>
</dbReference>
<proteinExistence type="inferred from homology"/>
<feature type="domain" description="ABC transporter" evidence="6">
    <location>
        <begin position="12"/>
        <end position="246"/>
    </location>
</feature>
<dbReference type="GO" id="GO:0015418">
    <property type="term" value="F:ABC-type quaternary ammonium compound transporting activity"/>
    <property type="evidence" value="ECO:0007669"/>
    <property type="project" value="UniProtKB-EC"/>
</dbReference>
<evidence type="ECO:0000256" key="5">
    <source>
        <dbReference type="ARBA" id="ARBA00066388"/>
    </source>
</evidence>
<evidence type="ECO:0000313" key="8">
    <source>
        <dbReference type="Proteomes" id="UP000002533"/>
    </source>
</evidence>
<comment type="similarity">
    <text evidence="1">Belongs to the ABC transporter superfamily.</text>
</comment>
<evidence type="ECO:0000256" key="3">
    <source>
        <dbReference type="ARBA" id="ARBA00022741"/>
    </source>
</evidence>
<keyword evidence="2" id="KW-0813">Transport</keyword>
<dbReference type="InterPro" id="IPR003593">
    <property type="entry name" value="AAA+_ATPase"/>
</dbReference>
<dbReference type="PROSITE" id="PS50893">
    <property type="entry name" value="ABC_TRANSPORTER_2"/>
    <property type="match status" value="1"/>
</dbReference>
<dbReference type="KEGG" id="ava:Ava_2961"/>
<gene>
    <name evidence="7" type="ordered locus">Ava_2961</name>
</gene>
<dbReference type="Gene3D" id="3.40.50.300">
    <property type="entry name" value="P-loop containing nucleotide triphosphate hydrolases"/>
    <property type="match status" value="1"/>
</dbReference>
<accession>Q3M8W4</accession>
<keyword evidence="4" id="KW-0067">ATP-binding</keyword>
<protein>
    <recommendedName>
        <fullName evidence="5">ABC-type quaternary amine transporter</fullName>
        <ecNumber evidence="5">7.6.2.9</ecNumber>
    </recommendedName>
</protein>
<dbReference type="GO" id="GO:0016887">
    <property type="term" value="F:ATP hydrolysis activity"/>
    <property type="evidence" value="ECO:0007669"/>
    <property type="project" value="InterPro"/>
</dbReference>
<dbReference type="HOGENOM" id="CLU_000604_1_22_3"/>
<organism evidence="7 8">
    <name type="scientific">Trichormus variabilis (strain ATCC 29413 / PCC 7937)</name>
    <name type="common">Anabaena variabilis</name>
    <dbReference type="NCBI Taxonomy" id="240292"/>
    <lineage>
        <taxon>Bacteria</taxon>
        <taxon>Bacillati</taxon>
        <taxon>Cyanobacteriota</taxon>
        <taxon>Cyanophyceae</taxon>
        <taxon>Nostocales</taxon>
        <taxon>Nostocaceae</taxon>
        <taxon>Trichormus</taxon>
    </lineage>
</organism>
<dbReference type="Pfam" id="PF00005">
    <property type="entry name" value="ABC_tran"/>
    <property type="match status" value="1"/>
</dbReference>
<dbReference type="GO" id="GO:0005524">
    <property type="term" value="F:ATP binding"/>
    <property type="evidence" value="ECO:0007669"/>
    <property type="project" value="UniProtKB-KW"/>
</dbReference>
<keyword evidence="7" id="KW-0378">Hydrolase</keyword>
<dbReference type="PANTHER" id="PTHR43117">
    <property type="entry name" value="OSMOPROTECTANT IMPORT ATP-BINDING PROTEIN OSMV"/>
    <property type="match status" value="1"/>
</dbReference>
<dbReference type="EC" id="7.6.2.9" evidence="5"/>
<dbReference type="STRING" id="240292.Ava_2961"/>
<dbReference type="FunFam" id="3.40.50.300:FF:000425">
    <property type="entry name" value="Probable ABC transporter, ATP-binding subunit"/>
    <property type="match status" value="1"/>
</dbReference>
<reference evidence="8" key="1">
    <citation type="journal article" date="2014" name="Stand. Genomic Sci.">
        <title>Complete genome sequence of Anabaena variabilis ATCC 29413.</title>
        <authorList>
            <person name="Thiel T."/>
            <person name="Pratte B.S."/>
            <person name="Zhong J."/>
            <person name="Goodwin L."/>
            <person name="Copeland A."/>
            <person name="Lucas S."/>
            <person name="Han C."/>
            <person name="Pitluck S."/>
            <person name="Land M.L."/>
            <person name="Kyrpides N.C."/>
            <person name="Woyke T."/>
        </authorList>
    </citation>
    <scope>NUCLEOTIDE SEQUENCE [LARGE SCALE GENOMIC DNA]</scope>
    <source>
        <strain evidence="8">ATCC 29413 / PCC 7937</strain>
    </source>
</reference>